<keyword evidence="1" id="KW-0812">Transmembrane</keyword>
<evidence type="ECO:0000259" key="2">
    <source>
        <dbReference type="Pfam" id="PF03372"/>
    </source>
</evidence>
<feature type="transmembrane region" description="Helical" evidence="1">
    <location>
        <begin position="34"/>
        <end position="51"/>
    </location>
</feature>
<evidence type="ECO:0000313" key="4">
    <source>
        <dbReference type="Proteomes" id="UP000198415"/>
    </source>
</evidence>
<name>A0A238W770_9ACTN</name>
<keyword evidence="1" id="KW-1133">Transmembrane helix</keyword>
<dbReference type="GO" id="GO:0003824">
    <property type="term" value="F:catalytic activity"/>
    <property type="evidence" value="ECO:0007669"/>
    <property type="project" value="InterPro"/>
</dbReference>
<dbReference type="Proteomes" id="UP000198415">
    <property type="component" value="Unassembled WGS sequence"/>
</dbReference>
<dbReference type="RefSeq" id="WP_089292066.1">
    <property type="nucleotide sequence ID" value="NZ_BOMU01000030.1"/>
</dbReference>
<dbReference type="InterPro" id="IPR005135">
    <property type="entry name" value="Endo/exonuclease/phosphatase"/>
</dbReference>
<accession>A0A238W770</accession>
<keyword evidence="1" id="KW-0472">Membrane</keyword>
<dbReference type="Pfam" id="PF03372">
    <property type="entry name" value="Exo_endo_phos"/>
    <property type="match status" value="1"/>
</dbReference>
<dbReference type="OrthoDB" id="4316587at2"/>
<feature type="domain" description="Endonuclease/exonuclease/phosphatase" evidence="2">
    <location>
        <begin position="90"/>
        <end position="291"/>
    </location>
</feature>
<organism evidence="3 4">
    <name type="scientific">Actinoplanes regularis</name>
    <dbReference type="NCBI Taxonomy" id="52697"/>
    <lineage>
        <taxon>Bacteria</taxon>
        <taxon>Bacillati</taxon>
        <taxon>Actinomycetota</taxon>
        <taxon>Actinomycetes</taxon>
        <taxon>Micromonosporales</taxon>
        <taxon>Micromonosporaceae</taxon>
        <taxon>Actinoplanes</taxon>
    </lineage>
</organism>
<dbReference type="SUPFAM" id="SSF56219">
    <property type="entry name" value="DNase I-like"/>
    <property type="match status" value="1"/>
</dbReference>
<sequence>MPVLIVAFLAAAVLVLHRLIPNAIGNLGSLVEAFLPWLGLAVPALLALAALRRSLIGVAAVLLPLTAWLALFGGHLLPRDTPAPDLIAVQHNVSDENPDPAATARALLEAHPDLVALEEVLPAAEPAYAAVLDAELPFHTMWGTVALWSRFPLAEAAPVDIRPHDLGTDWNRGLRAVARTPSGDLAVYVAHLPSVRVGAAGLTSDRRDESARRLGALVAADPVARLLVLGDLNTTVDDRGLLPISRGLTAPPADFALTWPASAPVARIDQVLARSMTVTRLRALPRTASDHRPLAAEVRFATPSR</sequence>
<reference evidence="3 4" key="1">
    <citation type="submission" date="2017-06" db="EMBL/GenBank/DDBJ databases">
        <authorList>
            <person name="Kim H.J."/>
            <person name="Triplett B.A."/>
        </authorList>
    </citation>
    <scope>NUCLEOTIDE SEQUENCE [LARGE SCALE GENOMIC DNA]</scope>
    <source>
        <strain evidence="3 4">DSM 43151</strain>
    </source>
</reference>
<dbReference type="InterPro" id="IPR036691">
    <property type="entry name" value="Endo/exonu/phosph_ase_sf"/>
</dbReference>
<protein>
    <submittedName>
        <fullName evidence="3">Vancomycin resistance protein VanJ</fullName>
    </submittedName>
</protein>
<gene>
    <name evidence="3" type="ORF">SAMN06264365_102227</name>
</gene>
<dbReference type="Gene3D" id="3.60.10.10">
    <property type="entry name" value="Endonuclease/exonuclease/phosphatase"/>
    <property type="match status" value="1"/>
</dbReference>
<dbReference type="EMBL" id="FZNR01000002">
    <property type="protein sequence ID" value="SNR42358.1"/>
    <property type="molecule type" value="Genomic_DNA"/>
</dbReference>
<evidence type="ECO:0000313" key="3">
    <source>
        <dbReference type="EMBL" id="SNR42358.1"/>
    </source>
</evidence>
<feature type="transmembrane region" description="Helical" evidence="1">
    <location>
        <begin position="58"/>
        <end position="77"/>
    </location>
</feature>
<dbReference type="AlphaFoldDB" id="A0A238W770"/>
<keyword evidence="4" id="KW-1185">Reference proteome</keyword>
<evidence type="ECO:0000256" key="1">
    <source>
        <dbReference type="SAM" id="Phobius"/>
    </source>
</evidence>
<proteinExistence type="predicted"/>